<reference evidence="2 3" key="1">
    <citation type="submission" date="2024-05" db="EMBL/GenBank/DDBJ databases">
        <title>Genome sequencing and assembly of Indian major carp, Cirrhinus mrigala (Hamilton, 1822).</title>
        <authorList>
            <person name="Mohindra V."/>
            <person name="Chowdhury L.M."/>
            <person name="Lal K."/>
            <person name="Jena J.K."/>
        </authorList>
    </citation>
    <scope>NUCLEOTIDE SEQUENCE [LARGE SCALE GENOMIC DNA]</scope>
    <source>
        <strain evidence="2">CM1030</strain>
        <tissue evidence="2">Blood</tissue>
    </source>
</reference>
<evidence type="ECO:0000313" key="3">
    <source>
        <dbReference type="Proteomes" id="UP001529510"/>
    </source>
</evidence>
<evidence type="ECO:0000256" key="1">
    <source>
        <dbReference type="SAM" id="MobiDB-lite"/>
    </source>
</evidence>
<comment type="caution">
    <text evidence="2">The sequence shown here is derived from an EMBL/GenBank/DDBJ whole genome shotgun (WGS) entry which is preliminary data.</text>
</comment>
<dbReference type="EMBL" id="JAMKFB020000015">
    <property type="protein sequence ID" value="KAL0174807.1"/>
    <property type="molecule type" value="Genomic_DNA"/>
</dbReference>
<keyword evidence="3" id="KW-1185">Reference proteome</keyword>
<dbReference type="Proteomes" id="UP001529510">
    <property type="component" value="Unassembled WGS sequence"/>
</dbReference>
<gene>
    <name evidence="2" type="ORF">M9458_030775</name>
</gene>
<feature type="non-terminal residue" evidence="2">
    <location>
        <position position="80"/>
    </location>
</feature>
<proteinExistence type="predicted"/>
<name>A0ABD0PLW1_CIRMR</name>
<dbReference type="AlphaFoldDB" id="A0ABD0PLW1"/>
<protein>
    <submittedName>
        <fullName evidence="2">Uncharacterized protein</fullName>
    </submittedName>
</protein>
<feature type="non-terminal residue" evidence="2">
    <location>
        <position position="1"/>
    </location>
</feature>
<evidence type="ECO:0000313" key="2">
    <source>
        <dbReference type="EMBL" id="KAL0174807.1"/>
    </source>
</evidence>
<accession>A0ABD0PLW1</accession>
<organism evidence="2 3">
    <name type="scientific">Cirrhinus mrigala</name>
    <name type="common">Mrigala</name>
    <dbReference type="NCBI Taxonomy" id="683832"/>
    <lineage>
        <taxon>Eukaryota</taxon>
        <taxon>Metazoa</taxon>
        <taxon>Chordata</taxon>
        <taxon>Craniata</taxon>
        <taxon>Vertebrata</taxon>
        <taxon>Euteleostomi</taxon>
        <taxon>Actinopterygii</taxon>
        <taxon>Neopterygii</taxon>
        <taxon>Teleostei</taxon>
        <taxon>Ostariophysi</taxon>
        <taxon>Cypriniformes</taxon>
        <taxon>Cyprinidae</taxon>
        <taxon>Labeoninae</taxon>
        <taxon>Labeonini</taxon>
        <taxon>Cirrhinus</taxon>
    </lineage>
</organism>
<feature type="region of interest" description="Disordered" evidence="1">
    <location>
        <begin position="1"/>
        <end position="23"/>
    </location>
</feature>
<sequence>SIPQKDMDLEFEETPREGGGEQGRWEEARVATATLQFGAREERERRKKEEQEKYQLVLEEEEMISFVSTAITMKGTLLEK</sequence>